<dbReference type="Pfam" id="PF00195">
    <property type="entry name" value="Chal_sti_synt_N"/>
    <property type="match status" value="1"/>
</dbReference>
<proteinExistence type="inferred from homology"/>
<dbReference type="Proteomes" id="UP001515500">
    <property type="component" value="Chromosome 17"/>
</dbReference>
<dbReference type="PANTHER" id="PTHR11877">
    <property type="entry name" value="HYDROXYMETHYLGLUTARYL-COA SYNTHASE"/>
    <property type="match status" value="1"/>
</dbReference>
<evidence type="ECO:0000313" key="7">
    <source>
        <dbReference type="RefSeq" id="XP_039142626.1"/>
    </source>
</evidence>
<evidence type="ECO:0000259" key="4">
    <source>
        <dbReference type="Pfam" id="PF00195"/>
    </source>
</evidence>
<sequence>MVGIQNFQRTERSDGLANVLAIGTANPPNIIEQSTFADYYFRVTNSEHKVELKEKFRRVCARTTVKKRYTYVTEEVLKENPNMIPYNAPSLDARQEIVISAVPKLGKEAAEKALEEWGRPRSEITHLIFCAMVGVDMPGADYQLLNLLNLKPNVKRSMFYQLGCYAGGTVLRLAKDIAENNKNARILVVCAEVMALTFRGPEEAHFDNLIGQAIFGDGAAALVIGADPIENVEKPVFELASASQVVLPDSDGAVEGHLIESGLTFHLLNKLPNIVAKNLEMSLAEVFEPLGISDWDELFYIVHPGGPAILDKAEEQLKLKEGKLRATRHVLSEFGNMSSATVLFIMDEMRRRSAEEKKGTTGEGREWGVLFGLGPGLTMEMVMLRGVAL</sequence>
<protein>
    <submittedName>
        <fullName evidence="7">Chalcone synthase 1-like</fullName>
    </submittedName>
</protein>
<dbReference type="RefSeq" id="XP_039142626.1">
    <property type="nucleotide sequence ID" value="XM_039286692.1"/>
</dbReference>
<reference evidence="7" key="1">
    <citation type="submission" date="2025-08" db="UniProtKB">
        <authorList>
            <consortium name="RefSeq"/>
        </authorList>
    </citation>
    <scope>IDENTIFICATION</scope>
</reference>
<dbReference type="InterPro" id="IPR011141">
    <property type="entry name" value="Polyketide_synthase_type-III"/>
</dbReference>
<dbReference type="SUPFAM" id="SSF53901">
    <property type="entry name" value="Thiolase-like"/>
    <property type="match status" value="2"/>
</dbReference>
<feature type="domain" description="Chalcone/stilbene synthase N-terminal" evidence="4">
    <location>
        <begin position="5"/>
        <end position="228"/>
    </location>
</feature>
<dbReference type="Pfam" id="PF02797">
    <property type="entry name" value="Chal_sti_synt_C"/>
    <property type="match status" value="1"/>
</dbReference>
<evidence type="ECO:0000256" key="3">
    <source>
        <dbReference type="RuleBase" id="RU003633"/>
    </source>
</evidence>
<keyword evidence="3" id="KW-0808">Transferase</keyword>
<feature type="active site" description="Acyl-thioester intermediate" evidence="2">
    <location>
        <position position="164"/>
    </location>
</feature>
<dbReference type="GeneID" id="120280002"/>
<evidence type="ECO:0000259" key="5">
    <source>
        <dbReference type="Pfam" id="PF02797"/>
    </source>
</evidence>
<dbReference type="CDD" id="cd00831">
    <property type="entry name" value="CHS_like"/>
    <property type="match status" value="1"/>
</dbReference>
<dbReference type="PANTHER" id="PTHR11877:SF105">
    <property type="entry name" value="CHALCONE SYNTHASE"/>
    <property type="match status" value="1"/>
</dbReference>
<keyword evidence="6" id="KW-1185">Reference proteome</keyword>
<organism evidence="6 7">
    <name type="scientific">Dioscorea cayennensis subsp. rotundata</name>
    <name type="common">White Guinea yam</name>
    <name type="synonym">Dioscorea rotundata</name>
    <dbReference type="NCBI Taxonomy" id="55577"/>
    <lineage>
        <taxon>Eukaryota</taxon>
        <taxon>Viridiplantae</taxon>
        <taxon>Streptophyta</taxon>
        <taxon>Embryophyta</taxon>
        <taxon>Tracheophyta</taxon>
        <taxon>Spermatophyta</taxon>
        <taxon>Magnoliopsida</taxon>
        <taxon>Liliopsida</taxon>
        <taxon>Dioscoreales</taxon>
        <taxon>Dioscoreaceae</taxon>
        <taxon>Dioscorea</taxon>
    </lineage>
</organism>
<dbReference type="FunFam" id="3.40.47.10:FF:000025">
    <property type="entry name" value="Chalcone synthase 2"/>
    <property type="match status" value="1"/>
</dbReference>
<evidence type="ECO:0000313" key="6">
    <source>
        <dbReference type="Proteomes" id="UP001515500"/>
    </source>
</evidence>
<keyword evidence="3" id="KW-0012">Acyltransferase</keyword>
<dbReference type="InterPro" id="IPR001099">
    <property type="entry name" value="Chalcone/stilbene_synt_N"/>
</dbReference>
<dbReference type="InterPro" id="IPR016039">
    <property type="entry name" value="Thiolase-like"/>
</dbReference>
<dbReference type="PIRSF" id="PIRSF000451">
    <property type="entry name" value="PKS_III"/>
    <property type="match status" value="1"/>
</dbReference>
<feature type="domain" description="Chalcone/stilbene synthase C-terminal" evidence="5">
    <location>
        <begin position="238"/>
        <end position="387"/>
    </location>
</feature>
<comment type="similarity">
    <text evidence="1 3">Belongs to the thiolase-like superfamily. Chalcone/stilbene synthases family.</text>
</comment>
<dbReference type="AlphaFoldDB" id="A0AB40CRN7"/>
<dbReference type="GO" id="GO:0016747">
    <property type="term" value="F:acyltransferase activity, transferring groups other than amino-acyl groups"/>
    <property type="evidence" value="ECO:0007669"/>
    <property type="project" value="InterPro"/>
</dbReference>
<dbReference type="GO" id="GO:0030639">
    <property type="term" value="P:polyketide biosynthetic process"/>
    <property type="evidence" value="ECO:0007669"/>
    <property type="project" value="TreeGrafter"/>
</dbReference>
<accession>A0AB40CRN7</accession>
<evidence type="ECO:0000256" key="2">
    <source>
        <dbReference type="PIRSR" id="PIRSR000451-1"/>
    </source>
</evidence>
<dbReference type="Gene3D" id="3.40.47.10">
    <property type="match status" value="2"/>
</dbReference>
<evidence type="ECO:0000256" key="1">
    <source>
        <dbReference type="ARBA" id="ARBA00005531"/>
    </source>
</evidence>
<dbReference type="FunFam" id="3.40.47.10:FF:000014">
    <property type="entry name" value="Chalcone synthase 1"/>
    <property type="match status" value="1"/>
</dbReference>
<dbReference type="InterPro" id="IPR012328">
    <property type="entry name" value="Chalcone/stilbene_synt_C"/>
</dbReference>
<gene>
    <name evidence="7" type="primary">LOC120280002</name>
</gene>
<name>A0AB40CRN7_DIOCR</name>